<dbReference type="Proteomes" id="UP000693970">
    <property type="component" value="Unassembled WGS sequence"/>
</dbReference>
<reference evidence="1" key="1">
    <citation type="journal article" date="2021" name="Sci. Rep.">
        <title>Diploid genomic architecture of Nitzschia inconspicua, an elite biomass production diatom.</title>
        <authorList>
            <person name="Oliver A."/>
            <person name="Podell S."/>
            <person name="Pinowska A."/>
            <person name="Traller J.C."/>
            <person name="Smith S.R."/>
            <person name="McClure R."/>
            <person name="Beliaev A."/>
            <person name="Bohutskyi P."/>
            <person name="Hill E.A."/>
            <person name="Rabines A."/>
            <person name="Zheng H."/>
            <person name="Allen L.Z."/>
            <person name="Kuo A."/>
            <person name="Grigoriev I.V."/>
            <person name="Allen A.E."/>
            <person name="Hazlebeck D."/>
            <person name="Allen E.E."/>
        </authorList>
    </citation>
    <scope>NUCLEOTIDE SEQUENCE</scope>
    <source>
        <strain evidence="1">Hildebrandi</strain>
    </source>
</reference>
<dbReference type="OrthoDB" id="5564877at2759"/>
<gene>
    <name evidence="1" type="ORF">IV203_034319</name>
</gene>
<evidence type="ECO:0000313" key="2">
    <source>
        <dbReference type="Proteomes" id="UP000693970"/>
    </source>
</evidence>
<accession>A0A9K3M4L1</accession>
<reference evidence="1" key="2">
    <citation type="submission" date="2021-04" db="EMBL/GenBank/DDBJ databases">
        <authorList>
            <person name="Podell S."/>
        </authorList>
    </citation>
    <scope>NUCLEOTIDE SEQUENCE</scope>
    <source>
        <strain evidence="1">Hildebrandi</strain>
    </source>
</reference>
<organism evidence="1 2">
    <name type="scientific">Nitzschia inconspicua</name>
    <dbReference type="NCBI Taxonomy" id="303405"/>
    <lineage>
        <taxon>Eukaryota</taxon>
        <taxon>Sar</taxon>
        <taxon>Stramenopiles</taxon>
        <taxon>Ochrophyta</taxon>
        <taxon>Bacillariophyta</taxon>
        <taxon>Bacillariophyceae</taxon>
        <taxon>Bacillariophycidae</taxon>
        <taxon>Bacillariales</taxon>
        <taxon>Bacillariaceae</taxon>
        <taxon>Nitzschia</taxon>
    </lineage>
</organism>
<dbReference type="EMBL" id="JAGRRH010000002">
    <property type="protein sequence ID" value="KAG7373595.1"/>
    <property type="molecule type" value="Genomic_DNA"/>
</dbReference>
<comment type="caution">
    <text evidence="1">The sequence shown here is derived from an EMBL/GenBank/DDBJ whole genome shotgun (WGS) entry which is preliminary data.</text>
</comment>
<dbReference type="PANTHER" id="PTHR39473:SF1">
    <property type="entry name" value="DINB-LIKE DOMAIN-CONTAINING PROTEIN"/>
    <property type="match status" value="1"/>
</dbReference>
<dbReference type="AlphaFoldDB" id="A0A9K3M4L1"/>
<sequence>MSVATRSSPRTLQALYRANLGILNQKLDLIQILRDEFGDDAAKDCYQQPCRIVGASIGQHVRHSMDHIELATKMAIQCTKAGCNDGGRGDSSINQRQIHYDLRQRGGSDEYDINDAEARIRQVQHLIQHEAVRPDDDDYSFKPHAISAYFMLSGDGDEFRLPSTIYRELGFAAHHAIHHMAMVKVIAQETFQLSPERLPLNFGKAPSTINFEHITINEKGSS</sequence>
<evidence type="ECO:0000313" key="1">
    <source>
        <dbReference type="EMBL" id="KAG7373595.1"/>
    </source>
</evidence>
<dbReference type="PANTHER" id="PTHR39473">
    <property type="match status" value="1"/>
</dbReference>
<keyword evidence="2" id="KW-1185">Reference proteome</keyword>
<proteinExistence type="predicted"/>
<protein>
    <submittedName>
        <fullName evidence="1">Uncharacterized protein</fullName>
    </submittedName>
</protein>
<name>A0A9K3M4L1_9STRA</name>